<dbReference type="InterPro" id="IPR001497">
    <property type="entry name" value="MethylDNA_cys_MeTrfase_AS"/>
</dbReference>
<dbReference type="PANTHER" id="PTHR10815">
    <property type="entry name" value="METHYLATED-DNA--PROTEIN-CYSTEINE METHYLTRANSFERASE"/>
    <property type="match status" value="1"/>
</dbReference>
<dbReference type="OrthoDB" id="1907495at2759"/>
<evidence type="ECO:0000256" key="6">
    <source>
        <dbReference type="ARBA" id="ARBA00022679"/>
    </source>
</evidence>
<gene>
    <name evidence="14" type="primary">LOC111600824</name>
</gene>
<dbReference type="GeneID" id="111600824"/>
<name>A0A6J1LX84_DROHY</name>
<keyword evidence="7" id="KW-0227">DNA damage</keyword>
<evidence type="ECO:0000256" key="5">
    <source>
        <dbReference type="ARBA" id="ARBA00022603"/>
    </source>
</evidence>
<accession>A0A6J1LX84</accession>
<reference evidence="14" key="1">
    <citation type="submission" date="2025-08" db="UniProtKB">
        <authorList>
            <consortium name="RefSeq"/>
        </authorList>
    </citation>
    <scope>IDENTIFICATION</scope>
    <source>
        <strain evidence="14">15085-1641.00</strain>
        <tissue evidence="14">Whole body</tissue>
    </source>
</reference>
<evidence type="ECO:0000256" key="4">
    <source>
        <dbReference type="ARBA" id="ARBA00015377"/>
    </source>
</evidence>
<evidence type="ECO:0000256" key="1">
    <source>
        <dbReference type="ARBA" id="ARBA00001286"/>
    </source>
</evidence>
<evidence type="ECO:0000256" key="9">
    <source>
        <dbReference type="ARBA" id="ARBA00030795"/>
    </source>
</evidence>
<evidence type="ECO:0000256" key="8">
    <source>
        <dbReference type="ARBA" id="ARBA00023204"/>
    </source>
</evidence>
<evidence type="ECO:0000256" key="3">
    <source>
        <dbReference type="ARBA" id="ARBA00011918"/>
    </source>
</evidence>
<dbReference type="InterPro" id="IPR036388">
    <property type="entry name" value="WH-like_DNA-bd_sf"/>
</dbReference>
<evidence type="ECO:0000313" key="13">
    <source>
        <dbReference type="Proteomes" id="UP000504633"/>
    </source>
</evidence>
<keyword evidence="6" id="KW-0808">Transferase</keyword>
<comment type="catalytic activity">
    <reaction evidence="11">
        <text>a 6-O-methyl-2'-deoxyguanosine in DNA + L-cysteinyl-[protein] = S-methyl-L-cysteinyl-[protein] + a 2'-deoxyguanosine in DNA</text>
        <dbReference type="Rhea" id="RHEA:24000"/>
        <dbReference type="Rhea" id="RHEA-COMP:10131"/>
        <dbReference type="Rhea" id="RHEA-COMP:10132"/>
        <dbReference type="Rhea" id="RHEA-COMP:11367"/>
        <dbReference type="Rhea" id="RHEA-COMP:11368"/>
        <dbReference type="ChEBI" id="CHEBI:29950"/>
        <dbReference type="ChEBI" id="CHEBI:82612"/>
        <dbReference type="ChEBI" id="CHEBI:85445"/>
        <dbReference type="ChEBI" id="CHEBI:85448"/>
        <dbReference type="EC" id="2.1.1.63"/>
    </reaction>
</comment>
<dbReference type="FunFam" id="1.10.10.10:FF:000214">
    <property type="entry name" value="Methylated-DNA--protein-cysteine methyltransferase"/>
    <property type="match status" value="1"/>
</dbReference>
<dbReference type="OMA" id="AVKYGWG"/>
<dbReference type="InterPro" id="IPR036631">
    <property type="entry name" value="MGMT_N_sf"/>
</dbReference>
<dbReference type="InterPro" id="IPR014048">
    <property type="entry name" value="MethylDNA_cys_MeTrfase_DNA-bd"/>
</dbReference>
<feature type="domain" description="Methylated-DNA-[protein]-cysteine S-methyltransferase DNA binding" evidence="12">
    <location>
        <begin position="109"/>
        <end position="186"/>
    </location>
</feature>
<dbReference type="CDD" id="cd06445">
    <property type="entry name" value="ATase"/>
    <property type="match status" value="1"/>
</dbReference>
<evidence type="ECO:0000256" key="2">
    <source>
        <dbReference type="ARBA" id="ARBA00008711"/>
    </source>
</evidence>
<evidence type="ECO:0000313" key="14">
    <source>
        <dbReference type="RefSeq" id="XP_023172896.2"/>
    </source>
</evidence>
<organism evidence="13 14">
    <name type="scientific">Drosophila hydei</name>
    <name type="common">Fruit fly</name>
    <dbReference type="NCBI Taxonomy" id="7224"/>
    <lineage>
        <taxon>Eukaryota</taxon>
        <taxon>Metazoa</taxon>
        <taxon>Ecdysozoa</taxon>
        <taxon>Arthropoda</taxon>
        <taxon>Hexapoda</taxon>
        <taxon>Insecta</taxon>
        <taxon>Pterygota</taxon>
        <taxon>Neoptera</taxon>
        <taxon>Endopterygota</taxon>
        <taxon>Diptera</taxon>
        <taxon>Brachycera</taxon>
        <taxon>Muscomorpha</taxon>
        <taxon>Ephydroidea</taxon>
        <taxon>Drosophilidae</taxon>
        <taxon>Drosophila</taxon>
    </lineage>
</organism>
<keyword evidence="8" id="KW-0234">DNA repair</keyword>
<evidence type="ECO:0000259" key="12">
    <source>
        <dbReference type="Pfam" id="PF01035"/>
    </source>
</evidence>
<protein>
    <recommendedName>
        <fullName evidence="4">Methylated-DNA--protein-cysteine methyltransferase</fullName>
        <ecNumber evidence="3">2.1.1.63</ecNumber>
    </recommendedName>
    <alternativeName>
        <fullName evidence="9">6-O-methylguanine-DNA methyltransferase</fullName>
    </alternativeName>
    <alternativeName>
        <fullName evidence="10">O-6-methylguanine-DNA-alkyltransferase</fullName>
    </alternativeName>
</protein>
<dbReference type="EC" id="2.1.1.63" evidence="3"/>
<dbReference type="PROSITE" id="PS00374">
    <property type="entry name" value="MGMT"/>
    <property type="match status" value="1"/>
</dbReference>
<dbReference type="PANTHER" id="PTHR10815:SF13">
    <property type="entry name" value="METHYLATED-DNA--PROTEIN-CYSTEINE METHYLTRANSFERASE"/>
    <property type="match status" value="1"/>
</dbReference>
<dbReference type="Gene3D" id="3.30.160.70">
    <property type="entry name" value="Methylated DNA-protein cysteine methyltransferase domain"/>
    <property type="match status" value="1"/>
</dbReference>
<dbReference type="Gene3D" id="1.10.10.10">
    <property type="entry name" value="Winged helix-like DNA-binding domain superfamily/Winged helix DNA-binding domain"/>
    <property type="match status" value="1"/>
</dbReference>
<keyword evidence="5" id="KW-0489">Methyltransferase</keyword>
<dbReference type="KEGG" id="dhe:111600824"/>
<dbReference type="GO" id="GO:0032259">
    <property type="term" value="P:methylation"/>
    <property type="evidence" value="ECO:0007669"/>
    <property type="project" value="UniProtKB-KW"/>
</dbReference>
<dbReference type="AlphaFoldDB" id="A0A6J1LX84"/>
<evidence type="ECO:0000256" key="11">
    <source>
        <dbReference type="ARBA" id="ARBA00049348"/>
    </source>
</evidence>
<dbReference type="RefSeq" id="XP_023172896.2">
    <property type="nucleotide sequence ID" value="XM_023317128.2"/>
</dbReference>
<keyword evidence="13" id="KW-1185">Reference proteome</keyword>
<sequence>MWIMDNLQTSLTPLQRLPAYIKYGFIDTQFGRILLGTTSIQKSGTNCDAICALYFVQNHDNKSLEDLQRRWPKVKLIADATAIKERSKILFNEKEIANAVDIAVLGTDLQLAVWSELLKIKTGTTCTYTKLAELVNRPKAVRAVASAVAKNEVSILIPCHRVISKSGAVKYGWGAALKTSLLNYEANI</sequence>
<dbReference type="Proteomes" id="UP000504633">
    <property type="component" value="Unplaced"/>
</dbReference>
<dbReference type="GO" id="GO:0003908">
    <property type="term" value="F:methylated-DNA-[protein]-cysteine S-methyltransferase activity"/>
    <property type="evidence" value="ECO:0007669"/>
    <property type="project" value="UniProtKB-EC"/>
</dbReference>
<dbReference type="InterPro" id="IPR036217">
    <property type="entry name" value="MethylDNA_cys_MeTrfase_DNAb"/>
</dbReference>
<evidence type="ECO:0000256" key="10">
    <source>
        <dbReference type="ARBA" id="ARBA00031621"/>
    </source>
</evidence>
<comment type="catalytic activity">
    <reaction evidence="1">
        <text>a 4-O-methyl-thymidine in DNA + L-cysteinyl-[protein] = a thymidine in DNA + S-methyl-L-cysteinyl-[protein]</text>
        <dbReference type="Rhea" id="RHEA:53428"/>
        <dbReference type="Rhea" id="RHEA-COMP:10131"/>
        <dbReference type="Rhea" id="RHEA-COMP:10132"/>
        <dbReference type="Rhea" id="RHEA-COMP:13555"/>
        <dbReference type="Rhea" id="RHEA-COMP:13556"/>
        <dbReference type="ChEBI" id="CHEBI:29950"/>
        <dbReference type="ChEBI" id="CHEBI:82612"/>
        <dbReference type="ChEBI" id="CHEBI:137386"/>
        <dbReference type="ChEBI" id="CHEBI:137387"/>
        <dbReference type="EC" id="2.1.1.63"/>
    </reaction>
</comment>
<dbReference type="SUPFAM" id="SSF53155">
    <property type="entry name" value="Methylated DNA-protein cysteine methyltransferase domain"/>
    <property type="match status" value="1"/>
</dbReference>
<dbReference type="SUPFAM" id="SSF46767">
    <property type="entry name" value="Methylated DNA-protein cysteine methyltransferase, C-terminal domain"/>
    <property type="match status" value="1"/>
</dbReference>
<dbReference type="Pfam" id="PF01035">
    <property type="entry name" value="DNA_binding_1"/>
    <property type="match status" value="1"/>
</dbReference>
<evidence type="ECO:0000256" key="7">
    <source>
        <dbReference type="ARBA" id="ARBA00022763"/>
    </source>
</evidence>
<proteinExistence type="inferred from homology"/>
<dbReference type="GO" id="GO:0006281">
    <property type="term" value="P:DNA repair"/>
    <property type="evidence" value="ECO:0007669"/>
    <property type="project" value="UniProtKB-KW"/>
</dbReference>
<dbReference type="NCBIfam" id="TIGR00589">
    <property type="entry name" value="ogt"/>
    <property type="match status" value="1"/>
</dbReference>
<comment type="similarity">
    <text evidence="2">Belongs to the MGMT family.</text>
</comment>